<evidence type="ECO:0000256" key="1">
    <source>
        <dbReference type="SAM" id="MobiDB-lite"/>
    </source>
</evidence>
<feature type="chain" id="PRO_5021426326" evidence="2">
    <location>
        <begin position="24"/>
        <end position="123"/>
    </location>
</feature>
<proteinExistence type="predicted"/>
<evidence type="ECO:0000313" key="3">
    <source>
        <dbReference type="EMBL" id="TNN43544.1"/>
    </source>
</evidence>
<sequence length="123" mass="13759">MFNCMHLLLYSVVFRTPDESVRAGDVSKGNPPEDVHGTAEPKTDFLAPHHTSLCGDHPELQRSSAWSAPIQPGYGFARPPKRLGSVNSDVVDLSSIVEQFGRLIRQEVTIDHRRQNQVVEQRV</sequence>
<dbReference type="EMBL" id="SRLO01000959">
    <property type="protein sequence ID" value="TNN43544.1"/>
    <property type="molecule type" value="Genomic_DNA"/>
</dbReference>
<protein>
    <submittedName>
        <fullName evidence="3">Uncharacterized protein</fullName>
    </submittedName>
</protein>
<evidence type="ECO:0000313" key="4">
    <source>
        <dbReference type="Proteomes" id="UP000314294"/>
    </source>
</evidence>
<accession>A0A4Z2FS52</accession>
<evidence type="ECO:0000256" key="2">
    <source>
        <dbReference type="SAM" id="SignalP"/>
    </source>
</evidence>
<feature type="compositionally biased region" description="Basic and acidic residues" evidence="1">
    <location>
        <begin position="31"/>
        <end position="40"/>
    </location>
</feature>
<feature type="signal peptide" evidence="2">
    <location>
        <begin position="1"/>
        <end position="23"/>
    </location>
</feature>
<gene>
    <name evidence="3" type="ORF">EYF80_046256</name>
</gene>
<dbReference type="AlphaFoldDB" id="A0A4Z2FS52"/>
<name>A0A4Z2FS52_9TELE</name>
<keyword evidence="2" id="KW-0732">Signal</keyword>
<reference evidence="3 4" key="1">
    <citation type="submission" date="2019-03" db="EMBL/GenBank/DDBJ databases">
        <title>First draft genome of Liparis tanakae, snailfish: a comprehensive survey of snailfish specific genes.</title>
        <authorList>
            <person name="Kim W."/>
            <person name="Song I."/>
            <person name="Jeong J.-H."/>
            <person name="Kim D."/>
            <person name="Kim S."/>
            <person name="Ryu S."/>
            <person name="Song J.Y."/>
            <person name="Lee S.K."/>
        </authorList>
    </citation>
    <scope>NUCLEOTIDE SEQUENCE [LARGE SCALE GENOMIC DNA]</scope>
    <source>
        <tissue evidence="3">Muscle</tissue>
    </source>
</reference>
<organism evidence="3 4">
    <name type="scientific">Liparis tanakae</name>
    <name type="common">Tanaka's snailfish</name>
    <dbReference type="NCBI Taxonomy" id="230148"/>
    <lineage>
        <taxon>Eukaryota</taxon>
        <taxon>Metazoa</taxon>
        <taxon>Chordata</taxon>
        <taxon>Craniata</taxon>
        <taxon>Vertebrata</taxon>
        <taxon>Euteleostomi</taxon>
        <taxon>Actinopterygii</taxon>
        <taxon>Neopterygii</taxon>
        <taxon>Teleostei</taxon>
        <taxon>Neoteleostei</taxon>
        <taxon>Acanthomorphata</taxon>
        <taxon>Eupercaria</taxon>
        <taxon>Perciformes</taxon>
        <taxon>Cottioidei</taxon>
        <taxon>Cottales</taxon>
        <taxon>Liparidae</taxon>
        <taxon>Liparis</taxon>
    </lineage>
</organism>
<comment type="caution">
    <text evidence="3">The sequence shown here is derived from an EMBL/GenBank/DDBJ whole genome shotgun (WGS) entry which is preliminary data.</text>
</comment>
<dbReference type="Proteomes" id="UP000314294">
    <property type="component" value="Unassembled WGS sequence"/>
</dbReference>
<feature type="region of interest" description="Disordered" evidence="1">
    <location>
        <begin position="21"/>
        <end position="40"/>
    </location>
</feature>
<keyword evidence="4" id="KW-1185">Reference proteome</keyword>